<dbReference type="RefSeq" id="XP_064729397.1">
    <property type="nucleotide sequence ID" value="XM_064874997.1"/>
</dbReference>
<keyword evidence="12 20" id="KW-0756">Sterol biosynthesis</keyword>
<dbReference type="Proteomes" id="UP001334248">
    <property type="component" value="Unassembled WGS sequence"/>
</dbReference>
<dbReference type="EMBL" id="JAVHJV010000007">
    <property type="protein sequence ID" value="KAK5941307.1"/>
    <property type="molecule type" value="Genomic_DNA"/>
</dbReference>
<evidence type="ECO:0000256" key="15">
    <source>
        <dbReference type="ARBA" id="ARBA00023166"/>
    </source>
</evidence>
<dbReference type="Pfam" id="PF01222">
    <property type="entry name" value="ERG4_ERG24"/>
    <property type="match status" value="1"/>
</dbReference>
<keyword evidence="15 20" id="KW-1207">Sterol metabolism</keyword>
<comment type="subcellular location">
    <subcellularLocation>
        <location evidence="1">Endoplasmic reticulum membrane</location>
        <topology evidence="1">Multi-pass membrane protein</topology>
    </subcellularLocation>
</comment>
<evidence type="ECO:0000256" key="14">
    <source>
        <dbReference type="ARBA" id="ARBA00023136"/>
    </source>
</evidence>
<keyword evidence="8" id="KW-0521">NADP</keyword>
<reference evidence="21 22" key="1">
    <citation type="journal article" date="2023" name="Res Sq">
        <title>Genomic and morphological characterization of Knufia obscura isolated from the Mars 2020 spacecraft assembly facility.</title>
        <authorList>
            <person name="Chander A.M."/>
            <person name="Teixeira M.M."/>
            <person name="Singh N.K."/>
            <person name="Williams M.P."/>
            <person name="Parker C.W."/>
            <person name="Leo P."/>
            <person name="Stajich J.E."/>
            <person name="Torok T."/>
            <person name="Tighe S."/>
            <person name="Mason C.E."/>
            <person name="Venkateswaran K."/>
        </authorList>
    </citation>
    <scope>NUCLEOTIDE SEQUENCE [LARGE SCALE GENOMIC DNA]</scope>
    <source>
        <strain evidence="21 22">CCFEE 5817</strain>
    </source>
</reference>
<comment type="similarity">
    <text evidence="2 20">Belongs to the ERG4/ERG24 family.</text>
</comment>
<feature type="transmembrane region" description="Helical" evidence="20">
    <location>
        <begin position="122"/>
        <end position="144"/>
    </location>
</feature>
<dbReference type="InterPro" id="IPR018083">
    <property type="entry name" value="Sterol_reductase_CS"/>
</dbReference>
<feature type="transmembrane region" description="Helical" evidence="20">
    <location>
        <begin position="239"/>
        <end position="258"/>
    </location>
</feature>
<keyword evidence="6" id="KW-0152">Cholesterol biosynthesis</keyword>
<evidence type="ECO:0000256" key="7">
    <source>
        <dbReference type="ARBA" id="ARBA00022824"/>
    </source>
</evidence>
<dbReference type="EC" id="1.3.1.21" evidence="17"/>
<evidence type="ECO:0000256" key="11">
    <source>
        <dbReference type="ARBA" id="ARBA00023002"/>
    </source>
</evidence>
<evidence type="ECO:0000256" key="1">
    <source>
        <dbReference type="ARBA" id="ARBA00004477"/>
    </source>
</evidence>
<organism evidence="21 22">
    <name type="scientific">Knufia obscura</name>
    <dbReference type="NCBI Taxonomy" id="1635080"/>
    <lineage>
        <taxon>Eukaryota</taxon>
        <taxon>Fungi</taxon>
        <taxon>Dikarya</taxon>
        <taxon>Ascomycota</taxon>
        <taxon>Pezizomycotina</taxon>
        <taxon>Eurotiomycetes</taxon>
        <taxon>Chaetothyriomycetidae</taxon>
        <taxon>Chaetothyriales</taxon>
        <taxon>Trichomeriaceae</taxon>
        <taxon>Knufia</taxon>
    </lineage>
</organism>
<keyword evidence="13 20" id="KW-0443">Lipid metabolism</keyword>
<name>A0ABR0RL23_9EURO</name>
<keyword evidence="11 20" id="KW-0560">Oxidoreductase</keyword>
<evidence type="ECO:0000256" key="17">
    <source>
        <dbReference type="ARBA" id="ARBA00038851"/>
    </source>
</evidence>
<evidence type="ECO:0000313" key="22">
    <source>
        <dbReference type="Proteomes" id="UP001334248"/>
    </source>
</evidence>
<dbReference type="PROSITE" id="PS01017">
    <property type="entry name" value="STEROL_REDUCT_1"/>
    <property type="match status" value="1"/>
</dbReference>
<evidence type="ECO:0000256" key="4">
    <source>
        <dbReference type="ARBA" id="ARBA00022548"/>
    </source>
</evidence>
<keyword evidence="5 20" id="KW-0812">Transmembrane</keyword>
<dbReference type="InterPro" id="IPR001171">
    <property type="entry name" value="ERG24_DHCR-like"/>
</dbReference>
<evidence type="ECO:0000256" key="19">
    <source>
        <dbReference type="ARBA" id="ARBA00042688"/>
    </source>
</evidence>
<feature type="transmembrane region" description="Helical" evidence="20">
    <location>
        <begin position="278"/>
        <end position="296"/>
    </location>
</feature>
<keyword evidence="7" id="KW-0256">Endoplasmic reticulum</keyword>
<gene>
    <name evidence="21" type="ORF">PMZ80_006585</name>
</gene>
<feature type="transmembrane region" description="Helical" evidence="20">
    <location>
        <begin position="391"/>
        <end position="417"/>
    </location>
</feature>
<keyword evidence="22" id="KW-1185">Reference proteome</keyword>
<evidence type="ECO:0000256" key="13">
    <source>
        <dbReference type="ARBA" id="ARBA00023098"/>
    </source>
</evidence>
<evidence type="ECO:0000256" key="16">
    <source>
        <dbReference type="ARBA" id="ARBA00023221"/>
    </source>
</evidence>
<evidence type="ECO:0000256" key="12">
    <source>
        <dbReference type="ARBA" id="ARBA00023011"/>
    </source>
</evidence>
<keyword evidence="16 20" id="KW-0753">Steroid metabolism</keyword>
<accession>A0ABR0RL23</accession>
<dbReference type="PANTHER" id="PTHR21257:SF38">
    <property type="entry name" value="7-DEHYDROCHOLESTEROL REDUCTASE"/>
    <property type="match status" value="1"/>
</dbReference>
<sequence>MSDVSATAIVEITNPTTWGRAGTAGWDKAIGAFLIVAAVPTWLHMNWIALEQYEGSITAALKAALAEGPVTFAFRHFPQFSLQALLGYAFWLLLQAVFYGYLPGTLCYGQRTPGGHLLTYTANGLLAWAITHALYIGGSFLDLVDPALIAKHWEGLLVAVNTYGFVLAILAQWKGYWAPSFSEDRKISGSILFDFWAGVELNPRFGKYWDFKFFHNGRPGIVAWTLIDFSWAAYQYQQIGHVTSSMMIVSVFHLIYVVDFFYNEDWYTRTIDISHDHFGFMLAWGDTTFLPCLYTLQVQYLARYPTYLTRTQSIALLVFGLTGYAIFRSANFQRDYVRARDGKCNLWGKPVKFIRCKYTTSDGKEHNSLLLTSGWWGVSRHANYMADLMQAWAMCATCGFTHFLPWSYFFFMSILLYHRSLRDEKRCHSKYGKHWEEYCKQVPYRIVPGII</sequence>
<dbReference type="Gene3D" id="1.20.120.1630">
    <property type="match status" value="1"/>
</dbReference>
<proteinExistence type="inferred from homology"/>
<dbReference type="GeneID" id="90000034"/>
<feature type="transmembrane region" description="Helical" evidence="20">
    <location>
        <begin position="308"/>
        <end position="327"/>
    </location>
</feature>
<evidence type="ECO:0000256" key="3">
    <source>
        <dbReference type="ARBA" id="ARBA00022516"/>
    </source>
</evidence>
<keyword evidence="14 20" id="KW-0472">Membrane</keyword>
<evidence type="ECO:0000256" key="2">
    <source>
        <dbReference type="ARBA" id="ARBA00005402"/>
    </source>
</evidence>
<keyword evidence="3 20" id="KW-0444">Lipid biosynthesis</keyword>
<comment type="caution">
    <text evidence="21">The sequence shown here is derived from an EMBL/GenBank/DDBJ whole genome shotgun (WGS) entry which is preliminary data.</text>
</comment>
<evidence type="ECO:0000256" key="8">
    <source>
        <dbReference type="ARBA" id="ARBA00022857"/>
    </source>
</evidence>
<evidence type="ECO:0000256" key="10">
    <source>
        <dbReference type="ARBA" id="ARBA00022989"/>
    </source>
</evidence>
<feature type="transmembrane region" description="Helical" evidence="20">
    <location>
        <begin position="85"/>
        <end position="102"/>
    </location>
</feature>
<evidence type="ECO:0000256" key="5">
    <source>
        <dbReference type="ARBA" id="ARBA00022692"/>
    </source>
</evidence>
<feature type="transmembrane region" description="Helical" evidence="20">
    <location>
        <begin position="156"/>
        <end position="173"/>
    </location>
</feature>
<evidence type="ECO:0000313" key="21">
    <source>
        <dbReference type="EMBL" id="KAK5941307.1"/>
    </source>
</evidence>
<keyword evidence="10 20" id="KW-1133">Transmembrane helix</keyword>
<evidence type="ECO:0000256" key="18">
    <source>
        <dbReference type="ARBA" id="ARBA00039984"/>
    </source>
</evidence>
<keyword evidence="9 20" id="KW-0752">Steroid biosynthesis</keyword>
<protein>
    <recommendedName>
        <fullName evidence="18">7-dehydrocholesterol reductase</fullName>
        <ecNumber evidence="17">1.3.1.21</ecNumber>
    </recommendedName>
    <alternativeName>
        <fullName evidence="19">Sterol Delta(7)-reductase</fullName>
    </alternativeName>
</protein>
<evidence type="ECO:0000256" key="9">
    <source>
        <dbReference type="ARBA" id="ARBA00022955"/>
    </source>
</evidence>
<evidence type="ECO:0000256" key="6">
    <source>
        <dbReference type="ARBA" id="ARBA00022778"/>
    </source>
</evidence>
<dbReference type="PANTHER" id="PTHR21257">
    <property type="entry name" value="DELTA(14)-STEROL REDUCTASE"/>
    <property type="match status" value="1"/>
</dbReference>
<keyword evidence="4" id="KW-0153">Cholesterol metabolism</keyword>
<evidence type="ECO:0000256" key="20">
    <source>
        <dbReference type="RuleBase" id="RU369120"/>
    </source>
</evidence>